<sequence>MDIMILMDIKSKSWVMSRVKLSDSIMTRRGGRGKQGGHRREDGANRIDSVLLRSSQETNPIPPISGVNVEESQEPEQQQSPQLCDTVYEAEQEVDNGLTRKKRGITCGKGARKIMKASKKRLLVEFNFEMRRVISENESSFMHECGYILRKNCSLQYKEWRHVPSEDKLSLRHKLTTLFEFDVEDPNVCKVIDSYMARAWRGYRAELHVYFKEIQGLADLAKAKATPPPGTRKEDWEYLCDMWSETKYLENAEKKVMARGKRKVDSRNGSKSTIRYHLERGQDLDALSGQIETWRLTHWDAEQGWISTEAVALYEDMMKLRNKHSVESMSDKMILEKVLGRSSVRLRGWGRDPSITSNTMGTSRNTKRPTYDEVVDQVETLKAKCAAMEQTLIERNIMPPPTSTSGPSQDDTSECGEDMNQ</sequence>
<comment type="caution">
    <text evidence="2">The sequence shown here is derived from an EMBL/GenBank/DDBJ whole genome shotgun (WGS) entry which is preliminary data.</text>
</comment>
<name>A0AAP0D054_9ASTR</name>
<dbReference type="PANTHER" id="PTHR33063">
    <property type="entry name" value="OS02G0583500 PROTEIN"/>
    <property type="match status" value="1"/>
</dbReference>
<evidence type="ECO:0000313" key="3">
    <source>
        <dbReference type="Proteomes" id="UP001408789"/>
    </source>
</evidence>
<accession>A0AAP0D054</accession>
<reference evidence="2 3" key="1">
    <citation type="submission" date="2024-04" db="EMBL/GenBank/DDBJ databases">
        <title>The reference genome of an endangered Asteraceae, Deinandra increscens subsp. villosa, native to the Central Coast of California.</title>
        <authorList>
            <person name="Guilliams M."/>
            <person name="Hasenstab-Lehman K."/>
            <person name="Meyer R."/>
            <person name="Mcevoy S."/>
        </authorList>
    </citation>
    <scope>NUCLEOTIDE SEQUENCE [LARGE SCALE GENOMIC DNA]</scope>
    <source>
        <tissue evidence="2">Leaf</tissue>
    </source>
</reference>
<keyword evidence="3" id="KW-1185">Reference proteome</keyword>
<feature type="compositionally biased region" description="Acidic residues" evidence="1">
    <location>
        <begin position="411"/>
        <end position="421"/>
    </location>
</feature>
<protein>
    <recommendedName>
        <fullName evidence="4">Transposase, Ptta/En/Spm, plant</fullName>
    </recommendedName>
</protein>
<feature type="region of interest" description="Disordered" evidence="1">
    <location>
        <begin position="393"/>
        <end position="421"/>
    </location>
</feature>
<evidence type="ECO:0000256" key="1">
    <source>
        <dbReference type="SAM" id="MobiDB-lite"/>
    </source>
</evidence>
<dbReference type="Proteomes" id="UP001408789">
    <property type="component" value="Unassembled WGS sequence"/>
</dbReference>
<organism evidence="2 3">
    <name type="scientific">Deinandra increscens subsp. villosa</name>
    <dbReference type="NCBI Taxonomy" id="3103831"/>
    <lineage>
        <taxon>Eukaryota</taxon>
        <taxon>Viridiplantae</taxon>
        <taxon>Streptophyta</taxon>
        <taxon>Embryophyta</taxon>
        <taxon>Tracheophyta</taxon>
        <taxon>Spermatophyta</taxon>
        <taxon>Magnoliopsida</taxon>
        <taxon>eudicotyledons</taxon>
        <taxon>Gunneridae</taxon>
        <taxon>Pentapetalae</taxon>
        <taxon>asterids</taxon>
        <taxon>campanulids</taxon>
        <taxon>Asterales</taxon>
        <taxon>Asteraceae</taxon>
        <taxon>Asteroideae</taxon>
        <taxon>Heliantheae alliance</taxon>
        <taxon>Madieae</taxon>
        <taxon>Madiinae</taxon>
        <taxon>Deinandra</taxon>
    </lineage>
</organism>
<dbReference type="AlphaFoldDB" id="A0AAP0D054"/>
<gene>
    <name evidence="2" type="ORF">SSX86_019609</name>
</gene>
<feature type="region of interest" description="Disordered" evidence="1">
    <location>
        <begin position="55"/>
        <end position="80"/>
    </location>
</feature>
<dbReference type="EMBL" id="JBCNJP010000019">
    <property type="protein sequence ID" value="KAK9062423.1"/>
    <property type="molecule type" value="Genomic_DNA"/>
</dbReference>
<proteinExistence type="predicted"/>
<evidence type="ECO:0008006" key="4">
    <source>
        <dbReference type="Google" id="ProtNLM"/>
    </source>
</evidence>
<dbReference type="PANTHER" id="PTHR33063:SF13">
    <property type="entry name" value="OS02G0583500 PROTEIN"/>
    <property type="match status" value="1"/>
</dbReference>
<evidence type="ECO:0000313" key="2">
    <source>
        <dbReference type="EMBL" id="KAK9062423.1"/>
    </source>
</evidence>